<accession>A0A151R116</accession>
<protein>
    <recommendedName>
        <fullName evidence="3">DDE Tnp4 domain-containing protein</fullName>
    </recommendedName>
</protein>
<gene>
    <name evidence="1" type="ORF">KK1_042699</name>
</gene>
<dbReference type="AlphaFoldDB" id="A0A151R116"/>
<evidence type="ECO:0008006" key="3">
    <source>
        <dbReference type="Google" id="ProtNLM"/>
    </source>
</evidence>
<dbReference type="EMBL" id="KQ484251">
    <property type="protein sequence ID" value="KYP36199.1"/>
    <property type="molecule type" value="Genomic_DNA"/>
</dbReference>
<reference evidence="1" key="1">
    <citation type="journal article" date="2012" name="Nat. Biotechnol.">
        <title>Draft genome sequence of pigeonpea (Cajanus cajan), an orphan legume crop of resource-poor farmers.</title>
        <authorList>
            <person name="Varshney R.K."/>
            <person name="Chen W."/>
            <person name="Li Y."/>
            <person name="Bharti A.K."/>
            <person name="Saxena R.K."/>
            <person name="Schlueter J.A."/>
            <person name="Donoghue M.T."/>
            <person name="Azam S."/>
            <person name="Fan G."/>
            <person name="Whaley A.M."/>
            <person name="Farmer A.D."/>
            <person name="Sheridan J."/>
            <person name="Iwata A."/>
            <person name="Tuteja R."/>
            <person name="Penmetsa R.V."/>
            <person name="Wu W."/>
            <person name="Upadhyaya H.D."/>
            <person name="Yang S.P."/>
            <person name="Shah T."/>
            <person name="Saxena K.B."/>
            <person name="Michael T."/>
            <person name="McCombie W.R."/>
            <person name="Yang B."/>
            <person name="Zhang G."/>
            <person name="Yang H."/>
            <person name="Wang J."/>
            <person name="Spillane C."/>
            <person name="Cook D.R."/>
            <person name="May G.D."/>
            <person name="Xu X."/>
            <person name="Jackson S.A."/>
        </authorList>
    </citation>
    <scope>NUCLEOTIDE SEQUENCE [LARGE SCALE GENOMIC DNA]</scope>
</reference>
<evidence type="ECO:0000313" key="1">
    <source>
        <dbReference type="EMBL" id="KYP36199.1"/>
    </source>
</evidence>
<sequence>MFSIKNLKCCLEQFLACVGLHNFLRKECHYDEFSIEIMDEPSSSTLLVNENHNFESIIKTQEQERKDTNVWRIIIVIDIWMNSI</sequence>
<evidence type="ECO:0000313" key="2">
    <source>
        <dbReference type="Proteomes" id="UP000075243"/>
    </source>
</evidence>
<name>A0A151R116_CAJCA</name>
<organism evidence="1 2">
    <name type="scientific">Cajanus cajan</name>
    <name type="common">Pigeon pea</name>
    <name type="synonym">Cajanus indicus</name>
    <dbReference type="NCBI Taxonomy" id="3821"/>
    <lineage>
        <taxon>Eukaryota</taxon>
        <taxon>Viridiplantae</taxon>
        <taxon>Streptophyta</taxon>
        <taxon>Embryophyta</taxon>
        <taxon>Tracheophyta</taxon>
        <taxon>Spermatophyta</taxon>
        <taxon>Magnoliopsida</taxon>
        <taxon>eudicotyledons</taxon>
        <taxon>Gunneridae</taxon>
        <taxon>Pentapetalae</taxon>
        <taxon>rosids</taxon>
        <taxon>fabids</taxon>
        <taxon>Fabales</taxon>
        <taxon>Fabaceae</taxon>
        <taxon>Papilionoideae</taxon>
        <taxon>50 kb inversion clade</taxon>
        <taxon>NPAAA clade</taxon>
        <taxon>indigoferoid/millettioid clade</taxon>
        <taxon>Phaseoleae</taxon>
        <taxon>Cajanus</taxon>
    </lineage>
</organism>
<keyword evidence="2" id="KW-1185">Reference proteome</keyword>
<dbReference type="Gramene" id="C.cajan_44315.t">
    <property type="protein sequence ID" value="C.cajan_44315.t.cds1"/>
    <property type="gene ID" value="C.cajan_44315"/>
</dbReference>
<dbReference type="Proteomes" id="UP000075243">
    <property type="component" value="Unassembled WGS sequence"/>
</dbReference>
<proteinExistence type="predicted"/>